<dbReference type="PANTHER" id="PTHR23227:SF67">
    <property type="entry name" value="CRANIOFACIAL DEVELOPMENT PROTEIN 2-LIKE"/>
    <property type="match status" value="1"/>
</dbReference>
<evidence type="ECO:0000313" key="2">
    <source>
        <dbReference type="EMBL" id="KAK9708744.1"/>
    </source>
</evidence>
<proteinExistence type="predicted"/>
<keyword evidence="2" id="KW-0378">Hydrolase</keyword>
<dbReference type="PANTHER" id="PTHR23227">
    <property type="entry name" value="BUCENTAUR RELATED"/>
    <property type="match status" value="1"/>
</dbReference>
<comment type="caution">
    <text evidence="2">The sequence shown here is derived from an EMBL/GenBank/DDBJ whole genome shotgun (WGS) entry which is preliminary data.</text>
</comment>
<reference evidence="2 3" key="1">
    <citation type="journal article" date="2024" name="BMC Genomics">
        <title>De novo assembly and annotation of Popillia japonica's genome with initial clues to its potential as an invasive pest.</title>
        <authorList>
            <person name="Cucini C."/>
            <person name="Boschi S."/>
            <person name="Funari R."/>
            <person name="Cardaioli E."/>
            <person name="Iannotti N."/>
            <person name="Marturano G."/>
            <person name="Paoli F."/>
            <person name="Bruttini M."/>
            <person name="Carapelli A."/>
            <person name="Frati F."/>
            <person name="Nardi F."/>
        </authorList>
    </citation>
    <scope>NUCLEOTIDE SEQUENCE [LARGE SCALE GENOMIC DNA]</scope>
    <source>
        <strain evidence="2">DMR45628</strain>
    </source>
</reference>
<evidence type="ECO:0000313" key="3">
    <source>
        <dbReference type="Proteomes" id="UP001458880"/>
    </source>
</evidence>
<evidence type="ECO:0000259" key="1">
    <source>
        <dbReference type="Pfam" id="PF03372"/>
    </source>
</evidence>
<organism evidence="2 3">
    <name type="scientific">Popillia japonica</name>
    <name type="common">Japanese beetle</name>
    <dbReference type="NCBI Taxonomy" id="7064"/>
    <lineage>
        <taxon>Eukaryota</taxon>
        <taxon>Metazoa</taxon>
        <taxon>Ecdysozoa</taxon>
        <taxon>Arthropoda</taxon>
        <taxon>Hexapoda</taxon>
        <taxon>Insecta</taxon>
        <taxon>Pterygota</taxon>
        <taxon>Neoptera</taxon>
        <taxon>Endopterygota</taxon>
        <taxon>Coleoptera</taxon>
        <taxon>Polyphaga</taxon>
        <taxon>Scarabaeiformia</taxon>
        <taxon>Scarabaeidae</taxon>
        <taxon>Rutelinae</taxon>
        <taxon>Popillia</taxon>
    </lineage>
</organism>
<keyword evidence="2" id="KW-0540">Nuclease</keyword>
<gene>
    <name evidence="2" type="ORF">QE152_g27023</name>
</gene>
<keyword evidence="3" id="KW-1185">Reference proteome</keyword>
<protein>
    <submittedName>
        <fullName evidence="2">Endonuclease-reverse transcriptase</fullName>
    </submittedName>
</protein>
<dbReference type="GO" id="GO:0004519">
    <property type="term" value="F:endonuclease activity"/>
    <property type="evidence" value="ECO:0007669"/>
    <property type="project" value="UniProtKB-KW"/>
</dbReference>
<dbReference type="InterPro" id="IPR027124">
    <property type="entry name" value="Swc5/CFDP1/2"/>
</dbReference>
<dbReference type="EMBL" id="JASPKY010000322">
    <property type="protein sequence ID" value="KAK9708744.1"/>
    <property type="molecule type" value="Genomic_DNA"/>
</dbReference>
<dbReference type="AlphaFoldDB" id="A0AAW1JW99"/>
<accession>A0AAW1JW99</accession>
<dbReference type="Proteomes" id="UP001458880">
    <property type="component" value="Unassembled WGS sequence"/>
</dbReference>
<dbReference type="Gene3D" id="3.60.10.10">
    <property type="entry name" value="Endonuclease/exonuclease/phosphatase"/>
    <property type="match status" value="1"/>
</dbReference>
<dbReference type="InterPro" id="IPR005135">
    <property type="entry name" value="Endo/exonuclease/phosphatase"/>
</dbReference>
<keyword evidence="2" id="KW-0255">Endonuclease</keyword>
<sequence length="303" mass="34619">MECQNHAGYNYNSNDNYCFNMKNSCRIGTWNVRTMLDTTKLDQVLNEMDLFKLDLLGLCETRWPGQGDKLNKNGSSILFSGKGEHEDRLNGVAIIISKNARKSLLEWKPISDRILTVRIKSSVRPITIIQCYAPTEVSEEEPKDVFYQELSSTLQKVKKGDIIILMGDLNAKVGSNNEEYENIMGQHGLGQRNSNGERLIELCMEHDLIIGGTQFPHKDIHKVTWTSPDQQTQNQIDHIAISKKWRGCLNDVRNKRSADVGSDHHLLIGKIKLKLSAVKRKAQFRKRKRYNVVTLHNETNAKK</sequence>
<dbReference type="InterPro" id="IPR036691">
    <property type="entry name" value="Endo/exonu/phosph_ase_sf"/>
</dbReference>
<name>A0AAW1JW99_POPJA</name>
<dbReference type="SUPFAM" id="SSF56219">
    <property type="entry name" value="DNase I-like"/>
    <property type="match status" value="1"/>
</dbReference>
<dbReference type="Pfam" id="PF03372">
    <property type="entry name" value="Exo_endo_phos"/>
    <property type="match status" value="1"/>
</dbReference>
<dbReference type="CDD" id="cd09076">
    <property type="entry name" value="L1-EN"/>
    <property type="match status" value="1"/>
</dbReference>
<feature type="domain" description="Endonuclease/exonuclease/phosphatase" evidence="1">
    <location>
        <begin position="28"/>
        <end position="264"/>
    </location>
</feature>